<evidence type="ECO:0000256" key="1">
    <source>
        <dbReference type="SAM" id="SignalP"/>
    </source>
</evidence>
<gene>
    <name evidence="2" type="ORF">NCTC10526_02210</name>
</gene>
<organism evidence="2 3">
    <name type="scientific">Psychrobacter phenylpyruvicus</name>
    <dbReference type="NCBI Taxonomy" id="29432"/>
    <lineage>
        <taxon>Bacteria</taxon>
        <taxon>Pseudomonadati</taxon>
        <taxon>Pseudomonadota</taxon>
        <taxon>Gammaproteobacteria</taxon>
        <taxon>Moraxellales</taxon>
        <taxon>Moraxellaceae</taxon>
        <taxon>Psychrobacter</taxon>
    </lineage>
</organism>
<feature type="signal peptide" evidence="1">
    <location>
        <begin position="1"/>
        <end position="29"/>
    </location>
</feature>
<sequence length="79" mass="8121">MIFKTLLIPSVLITMLATGCQSTAFMASADNPIGSIASTPVSTTDGVRQVDTARWTKTGIGIYTNLLAASANSRSLSGG</sequence>
<evidence type="ECO:0000313" key="2">
    <source>
        <dbReference type="EMBL" id="SUD91837.1"/>
    </source>
</evidence>
<keyword evidence="1" id="KW-0732">Signal</keyword>
<feature type="chain" id="PRO_5016573847" evidence="1">
    <location>
        <begin position="30"/>
        <end position="79"/>
    </location>
</feature>
<dbReference type="EMBL" id="UGVC01000001">
    <property type="protein sequence ID" value="SUD91837.1"/>
    <property type="molecule type" value="Genomic_DNA"/>
</dbReference>
<dbReference type="Proteomes" id="UP000254123">
    <property type="component" value="Unassembled WGS sequence"/>
</dbReference>
<dbReference type="AlphaFoldDB" id="A0A379LPQ6"/>
<proteinExistence type="predicted"/>
<accession>A0A379LPQ6</accession>
<keyword evidence="3" id="KW-1185">Reference proteome</keyword>
<reference evidence="2 3" key="1">
    <citation type="submission" date="2018-06" db="EMBL/GenBank/DDBJ databases">
        <authorList>
            <consortium name="Pathogen Informatics"/>
            <person name="Doyle S."/>
        </authorList>
    </citation>
    <scope>NUCLEOTIDE SEQUENCE [LARGE SCALE GENOMIC DNA]</scope>
    <source>
        <strain evidence="2 3">NCTC10526</strain>
    </source>
</reference>
<evidence type="ECO:0000313" key="3">
    <source>
        <dbReference type="Proteomes" id="UP000254123"/>
    </source>
</evidence>
<name>A0A379LPQ6_9GAMM</name>
<protein>
    <submittedName>
        <fullName evidence="2">Uncharacterized protein</fullName>
    </submittedName>
</protein>
<dbReference type="PROSITE" id="PS51257">
    <property type="entry name" value="PROKAR_LIPOPROTEIN"/>
    <property type="match status" value="1"/>
</dbReference>